<comment type="caution">
    <text evidence="7">The sequence shown here is derived from an EMBL/GenBank/DDBJ whole genome shotgun (WGS) entry which is preliminary data.</text>
</comment>
<feature type="signal peptide" evidence="5">
    <location>
        <begin position="1"/>
        <end position="19"/>
    </location>
</feature>
<accession>A0A4V4KZ95</accession>
<gene>
    <name evidence="7" type="ORF">D6C84_08829</name>
</gene>
<dbReference type="PROSITE" id="PS51387">
    <property type="entry name" value="FAD_PCMH"/>
    <property type="match status" value="1"/>
</dbReference>
<comment type="similarity">
    <text evidence="1">Belongs to the oxygen-dependent FAD-linked oxidoreductase family.</text>
</comment>
<evidence type="ECO:0000313" key="8">
    <source>
        <dbReference type="Proteomes" id="UP000310039"/>
    </source>
</evidence>
<dbReference type="EMBL" id="QZBT01000191">
    <property type="protein sequence ID" value="THZ76376.1"/>
    <property type="molecule type" value="Genomic_DNA"/>
</dbReference>
<dbReference type="InterPro" id="IPR016169">
    <property type="entry name" value="FAD-bd_PCMH_sub2"/>
</dbReference>
<feature type="chain" id="PRO_5020793451" evidence="5">
    <location>
        <begin position="20"/>
        <end position="470"/>
    </location>
</feature>
<evidence type="ECO:0000256" key="4">
    <source>
        <dbReference type="ARBA" id="ARBA00023002"/>
    </source>
</evidence>
<dbReference type="GO" id="GO:0016491">
    <property type="term" value="F:oxidoreductase activity"/>
    <property type="evidence" value="ECO:0007669"/>
    <property type="project" value="UniProtKB-KW"/>
</dbReference>
<dbReference type="InterPro" id="IPR036318">
    <property type="entry name" value="FAD-bd_PCMH-like_sf"/>
</dbReference>
<dbReference type="Pfam" id="PF01565">
    <property type="entry name" value="FAD_binding_4"/>
    <property type="match status" value="1"/>
</dbReference>
<proteinExistence type="inferred from homology"/>
<keyword evidence="2" id="KW-0285">Flavoprotein</keyword>
<dbReference type="PROSITE" id="PS51257">
    <property type="entry name" value="PROKAR_LIPOPROTEIN"/>
    <property type="match status" value="1"/>
</dbReference>
<dbReference type="Proteomes" id="UP000310039">
    <property type="component" value="Unassembled WGS sequence"/>
</dbReference>
<reference evidence="7 8" key="1">
    <citation type="submission" date="2018-10" db="EMBL/GenBank/DDBJ databases">
        <title>Fifty Aureobasidium pullulans genomes reveal a recombining polyextremotolerant generalist.</title>
        <authorList>
            <person name="Gostincar C."/>
            <person name="Turk M."/>
            <person name="Zajc J."/>
            <person name="Gunde-Cimerman N."/>
        </authorList>
    </citation>
    <scope>NUCLEOTIDE SEQUENCE [LARGE SCALE GENOMIC DNA]</scope>
    <source>
        <strain evidence="7 8">EXF-3403</strain>
    </source>
</reference>
<dbReference type="SUPFAM" id="SSF56176">
    <property type="entry name" value="FAD-binding/transporter-associated domain-like"/>
    <property type="match status" value="1"/>
</dbReference>
<dbReference type="Gene3D" id="3.40.462.20">
    <property type="match status" value="1"/>
</dbReference>
<evidence type="ECO:0000256" key="2">
    <source>
        <dbReference type="ARBA" id="ARBA00022630"/>
    </source>
</evidence>
<name>A0A4V4KZ95_AURPU</name>
<protein>
    <submittedName>
        <fullName evidence="7">FAD binding domain protein</fullName>
    </submittedName>
</protein>
<dbReference type="PANTHER" id="PTHR42973:SF13">
    <property type="entry name" value="FAD-BINDING PCMH-TYPE DOMAIN-CONTAINING PROTEIN"/>
    <property type="match status" value="1"/>
</dbReference>
<evidence type="ECO:0000256" key="1">
    <source>
        <dbReference type="ARBA" id="ARBA00005466"/>
    </source>
</evidence>
<keyword evidence="5" id="KW-0732">Signal</keyword>
<dbReference type="InterPro" id="IPR050416">
    <property type="entry name" value="FAD-linked_Oxidoreductase"/>
</dbReference>
<dbReference type="InterPro" id="IPR006094">
    <property type="entry name" value="Oxid_FAD_bind_N"/>
</dbReference>
<evidence type="ECO:0000259" key="6">
    <source>
        <dbReference type="PROSITE" id="PS51387"/>
    </source>
</evidence>
<evidence type="ECO:0000256" key="3">
    <source>
        <dbReference type="ARBA" id="ARBA00022827"/>
    </source>
</evidence>
<evidence type="ECO:0000256" key="5">
    <source>
        <dbReference type="SAM" id="SignalP"/>
    </source>
</evidence>
<sequence>MTRLFKTLAIVLLSTLAEAITYGSNVTSFGCERACSTFRSAFGDAYLHYPENDNFTIWDAKQQEVIPACRVEPFNASEVARIINILEKNWCRFAVKGGGHSRSADDSNSVGGVTIDLDRLSTVEVIANATRARLGGGANSVQVYTALEPYNRSFVGGRVGTVGVGGHALGGGSSPFANRHGWALDNIHEYEVVLANGTIVTASETFNTDLYWALRGGGNNFGIVLDEAYELWANPDVYSDVDMSLDLYYTYNRTSDQFSFSGTQRYLQPIMNASIFSGLSSVPHVSRRVTVDSVANLASSPPLGVTRNLFGTLTMSPSQLVRSKALDIFREEVRAINTVAGLTPNFICYPVHANTIAAMSRRGGNALGIKNSGEPLIICFVSTSWTEAQGDSAVWDMTHDTVNRVKSLAREYNESSEFTYMNYAWTGQADEVFAGYGESNAKRLREIQKAVDPRGIFTLRGLWRGFMKLQ</sequence>
<evidence type="ECO:0000313" key="7">
    <source>
        <dbReference type="EMBL" id="THZ76376.1"/>
    </source>
</evidence>
<feature type="domain" description="FAD-binding PCMH-type" evidence="6">
    <location>
        <begin position="63"/>
        <end position="234"/>
    </location>
</feature>
<dbReference type="Gene3D" id="3.30.465.10">
    <property type="match status" value="2"/>
</dbReference>
<dbReference type="InterPro" id="IPR016166">
    <property type="entry name" value="FAD-bd_PCMH"/>
</dbReference>
<keyword evidence="3" id="KW-0274">FAD</keyword>
<dbReference type="PANTHER" id="PTHR42973">
    <property type="entry name" value="BINDING OXIDOREDUCTASE, PUTATIVE (AFU_ORTHOLOGUE AFUA_1G17690)-RELATED"/>
    <property type="match status" value="1"/>
</dbReference>
<keyword evidence="4" id="KW-0560">Oxidoreductase</keyword>
<dbReference type="GO" id="GO:0071949">
    <property type="term" value="F:FAD binding"/>
    <property type="evidence" value="ECO:0007669"/>
    <property type="project" value="InterPro"/>
</dbReference>
<organism evidence="7 8">
    <name type="scientific">Aureobasidium pullulans</name>
    <name type="common">Black yeast</name>
    <name type="synonym">Pullularia pullulans</name>
    <dbReference type="NCBI Taxonomy" id="5580"/>
    <lineage>
        <taxon>Eukaryota</taxon>
        <taxon>Fungi</taxon>
        <taxon>Dikarya</taxon>
        <taxon>Ascomycota</taxon>
        <taxon>Pezizomycotina</taxon>
        <taxon>Dothideomycetes</taxon>
        <taxon>Dothideomycetidae</taxon>
        <taxon>Dothideales</taxon>
        <taxon>Saccotheciaceae</taxon>
        <taxon>Aureobasidium</taxon>
    </lineage>
</organism>
<dbReference type="AlphaFoldDB" id="A0A4V4KZ95"/>